<keyword evidence="4 7" id="KW-1133">Transmembrane helix</keyword>
<organism evidence="8 9">
    <name type="scientific">Schistosoma mekongi</name>
    <name type="common">Parasitic worm</name>
    <dbReference type="NCBI Taxonomy" id="38744"/>
    <lineage>
        <taxon>Eukaryota</taxon>
        <taxon>Metazoa</taxon>
        <taxon>Spiralia</taxon>
        <taxon>Lophotrochozoa</taxon>
        <taxon>Platyhelminthes</taxon>
        <taxon>Trematoda</taxon>
        <taxon>Digenea</taxon>
        <taxon>Strigeidida</taxon>
        <taxon>Schistosomatoidea</taxon>
        <taxon>Schistosomatidae</taxon>
        <taxon>Schistosoma</taxon>
    </lineage>
</organism>
<comment type="similarity">
    <text evidence="2 7">Belongs to the tetraspanin (TM4SF) family.</text>
</comment>
<keyword evidence="9" id="KW-1185">Reference proteome</keyword>
<dbReference type="InterPro" id="IPR000301">
    <property type="entry name" value="Tetraspanin_animals"/>
</dbReference>
<dbReference type="CDD" id="cd03127">
    <property type="entry name" value="tetraspanin_LEL"/>
    <property type="match status" value="1"/>
</dbReference>
<dbReference type="InterPro" id="IPR008952">
    <property type="entry name" value="Tetraspanin_EC2_sf"/>
</dbReference>
<evidence type="ECO:0000256" key="4">
    <source>
        <dbReference type="ARBA" id="ARBA00022989"/>
    </source>
</evidence>
<reference evidence="8" key="2">
    <citation type="journal article" date="2023" name="Infect Dis Poverty">
        <title>Chromosome-scale genome of the human blood fluke Schistosoma mekongi and its implications for public health.</title>
        <authorList>
            <person name="Zhou M."/>
            <person name="Xu L."/>
            <person name="Xu D."/>
            <person name="Chen W."/>
            <person name="Khan J."/>
            <person name="Hu Y."/>
            <person name="Huang H."/>
            <person name="Wei H."/>
            <person name="Zhang Y."/>
            <person name="Chusongsang P."/>
            <person name="Tanasarnprasert K."/>
            <person name="Hu X."/>
            <person name="Limpanont Y."/>
            <person name="Lv Z."/>
        </authorList>
    </citation>
    <scope>NUCLEOTIDE SEQUENCE</scope>
    <source>
        <strain evidence="8">LV_2022a</strain>
    </source>
</reference>
<feature type="disulfide bond" evidence="6">
    <location>
        <begin position="146"/>
        <end position="162"/>
    </location>
</feature>
<keyword evidence="6" id="KW-1015">Disulfide bond</keyword>
<reference evidence="8" key="1">
    <citation type="submission" date="2022-04" db="EMBL/GenBank/DDBJ databases">
        <authorList>
            <person name="Xu L."/>
            <person name="Lv Z."/>
        </authorList>
    </citation>
    <scope>NUCLEOTIDE SEQUENCE</scope>
    <source>
        <strain evidence="8">LV_2022a</strain>
    </source>
</reference>
<gene>
    <name evidence="8" type="ORF">MN116_002606</name>
</gene>
<feature type="disulfide bond" evidence="6">
    <location>
        <begin position="145"/>
        <end position="173"/>
    </location>
</feature>
<evidence type="ECO:0000256" key="5">
    <source>
        <dbReference type="ARBA" id="ARBA00023136"/>
    </source>
</evidence>
<comment type="subcellular location">
    <subcellularLocation>
        <location evidence="1 7">Membrane</location>
        <topology evidence="1 7">Multi-pass membrane protein</topology>
    </subcellularLocation>
</comment>
<feature type="transmembrane region" description="Helical" evidence="7">
    <location>
        <begin position="12"/>
        <end position="38"/>
    </location>
</feature>
<protein>
    <recommendedName>
        <fullName evidence="7">Tetraspanin</fullName>
    </recommendedName>
</protein>
<evidence type="ECO:0000256" key="1">
    <source>
        <dbReference type="ARBA" id="ARBA00004141"/>
    </source>
</evidence>
<sequence>MVSLTCGQRCLQIILVIFNTVVLLCGITLLAIGLVACVSLSKYSKTDATVYGFAVSLVLLGVITFFLGMIGCCAACKESLCKLILYAMLLLIVILCELAAGIGALVMKDKVKEKFTLGVKDAVKNYYKNPDLKSVIDKIQNELGCCGAVSEKEYNNEIPPSCFRDNIIYKMGCVEAIDAYVKKYMAIIVICSFVFALLQILSFVFTTCLCNAVRRSKAEQY</sequence>
<dbReference type="PANTHER" id="PTHR19282">
    <property type="entry name" value="TETRASPANIN"/>
    <property type="match status" value="1"/>
</dbReference>
<feature type="transmembrane region" description="Helical" evidence="7">
    <location>
        <begin position="184"/>
        <end position="205"/>
    </location>
</feature>
<feature type="transmembrane region" description="Helical" evidence="7">
    <location>
        <begin position="83"/>
        <end position="107"/>
    </location>
</feature>
<evidence type="ECO:0000256" key="3">
    <source>
        <dbReference type="ARBA" id="ARBA00022692"/>
    </source>
</evidence>
<evidence type="ECO:0000256" key="6">
    <source>
        <dbReference type="PIRSR" id="PIRSR002419-1"/>
    </source>
</evidence>
<keyword evidence="5 7" id="KW-0472">Membrane</keyword>
<dbReference type="PRINTS" id="PR00259">
    <property type="entry name" value="TMFOUR"/>
</dbReference>
<dbReference type="Proteomes" id="UP001292079">
    <property type="component" value="Unassembled WGS sequence"/>
</dbReference>
<evidence type="ECO:0000313" key="8">
    <source>
        <dbReference type="EMBL" id="KAK4473602.1"/>
    </source>
</evidence>
<dbReference type="EMBL" id="JALJAT010000002">
    <property type="protein sequence ID" value="KAK4473602.1"/>
    <property type="molecule type" value="Genomic_DNA"/>
</dbReference>
<dbReference type="AlphaFoldDB" id="A0AAE1ZHZ8"/>
<dbReference type="PANTHER" id="PTHR19282:SF456">
    <property type="entry name" value="CD63 MOLECULE"/>
    <property type="match status" value="1"/>
</dbReference>
<accession>A0AAE1ZHZ8</accession>
<dbReference type="GO" id="GO:0005886">
    <property type="term" value="C:plasma membrane"/>
    <property type="evidence" value="ECO:0007669"/>
    <property type="project" value="TreeGrafter"/>
</dbReference>
<evidence type="ECO:0000313" key="9">
    <source>
        <dbReference type="Proteomes" id="UP001292079"/>
    </source>
</evidence>
<dbReference type="Gene3D" id="1.10.1450.10">
    <property type="entry name" value="Tetraspanin"/>
    <property type="match status" value="1"/>
</dbReference>
<feature type="transmembrane region" description="Helical" evidence="7">
    <location>
        <begin position="50"/>
        <end position="71"/>
    </location>
</feature>
<name>A0AAE1ZHZ8_SCHME</name>
<proteinExistence type="inferred from homology"/>
<evidence type="ECO:0000256" key="2">
    <source>
        <dbReference type="ARBA" id="ARBA00006840"/>
    </source>
</evidence>
<keyword evidence="3 7" id="KW-0812">Transmembrane</keyword>
<dbReference type="Pfam" id="PF00335">
    <property type="entry name" value="Tetraspanin"/>
    <property type="match status" value="1"/>
</dbReference>
<dbReference type="InterPro" id="IPR018499">
    <property type="entry name" value="Tetraspanin/Peripherin"/>
</dbReference>
<comment type="caution">
    <text evidence="8">The sequence shown here is derived from an EMBL/GenBank/DDBJ whole genome shotgun (WGS) entry which is preliminary data.</text>
</comment>
<evidence type="ECO:0000256" key="7">
    <source>
        <dbReference type="RuleBase" id="RU361218"/>
    </source>
</evidence>
<dbReference type="PIRSF" id="PIRSF002419">
    <property type="entry name" value="Tetraspanin"/>
    <property type="match status" value="1"/>
</dbReference>
<dbReference type="SUPFAM" id="SSF48652">
    <property type="entry name" value="Tetraspanin"/>
    <property type="match status" value="1"/>
</dbReference>